<dbReference type="PANTHER" id="PTHR43381">
    <property type="entry name" value="TRANSLATION INITIATION FACTOR IF-2-RELATED"/>
    <property type="match status" value="1"/>
</dbReference>
<dbReference type="PROSITE" id="PS01176">
    <property type="entry name" value="IF2"/>
    <property type="match status" value="1"/>
</dbReference>
<dbReference type="AlphaFoldDB" id="G3AVK1"/>
<dbReference type="InterPro" id="IPR009000">
    <property type="entry name" value="Transl_B-barrel_sf"/>
</dbReference>
<accession>G3AVK1</accession>
<keyword evidence="15" id="KW-1185">Reference proteome</keyword>
<evidence type="ECO:0000256" key="3">
    <source>
        <dbReference type="ARBA" id="ARBA00022540"/>
    </source>
</evidence>
<feature type="compositionally biased region" description="Polar residues" evidence="12">
    <location>
        <begin position="76"/>
        <end position="114"/>
    </location>
</feature>
<keyword evidence="3" id="KW-0396">Initiation factor</keyword>
<comment type="function">
    <text evidence="9">One of the essential components for the initiation of protein synthesis. Protects formylmethionyl-tRNA from spontaneous hydrolysis and promotes its binding to the 30S ribosomal subunits. Also involved in the hydrolysis of GTP during the formation of the 70S ribosomal complex.</text>
</comment>
<dbReference type="FunFam" id="3.40.50.300:FF:000019">
    <property type="entry name" value="Translation initiation factor IF-2"/>
    <property type="match status" value="1"/>
</dbReference>
<dbReference type="Gene3D" id="3.40.50.300">
    <property type="entry name" value="P-loop containing nucleotide triphosphate hydrolases"/>
    <property type="match status" value="1"/>
</dbReference>
<dbReference type="GO" id="GO:0003743">
    <property type="term" value="F:translation initiation factor activity"/>
    <property type="evidence" value="ECO:0007669"/>
    <property type="project" value="UniProtKB-KW"/>
</dbReference>
<feature type="domain" description="Tr-type G" evidence="13">
    <location>
        <begin position="220"/>
        <end position="389"/>
    </location>
</feature>
<evidence type="ECO:0000256" key="2">
    <source>
        <dbReference type="ARBA" id="ARBA00007733"/>
    </source>
</evidence>
<dbReference type="Proteomes" id="UP000000709">
    <property type="component" value="Unassembled WGS sequence"/>
</dbReference>
<comment type="subcellular location">
    <subcellularLocation>
        <location evidence="1">Mitochondrion</location>
    </subcellularLocation>
</comment>
<name>G3AVK1_SPAPN</name>
<sequence length="752" mass="83296">MMLQRCCNRSIGQVPNLLRALALAPVQQHRCYADGPGKPKVNRFAAKYSNSPPAGRSNGQNNQDRPRYNPPAQSRPPRNNQSNGPSRSQSNTQSRPQSNTQSNTQSRPQSNPQSNRHDHTQTQPARHSQPQKPVKKKIVKIRIPPYITIANLASVMNVRLNDVFKKLTLLGYEDVRHDYILDKENAAMIADEYGIEVIASEGSDSDDLFSAPIKEEFLKERPPVVTIMGHVDHGKTTILDYLRKSSIVDTEFGGITQRIGAFSVTTPVSNKRITFLDTPGHAAFLKMRERGAIVTDIVILVVAADDSVMPQTIEAIKHAKKSGVPIIVAINKCDKRDVNVDRVLADVSAQGVDIEDYGGDTQTVKVSGKTGLNMDKLEEAVITLSELSEFKSEEKGVPAEGWVIESEVAKGLGNVATVLVRRGTLKTGDIIVAGNTYCKIRGMKNEYGKPVKTAGPSTPVQIFGWKELPDSGEQVLQAKSESIAKKVIDYRESRAKEIQAEREVEEINIKRQEAIKESARLEQIEKLKLAGLDYSELENEGGESKTKICNYIVKSDFFGSAEAITESLDGLGNDEVQAKVIFHEAGAPTDSDVELAKTADATIISFNVKVPKQVSTKADAAKVAIKEHNIIYRLIEEVTEELCSHLAPRIEYKYHAEAKVLKVFKFSGKAKKLVTAGCRVTSGEFKRNCSVKVFRGKEEVYDGQLSSLKHEKDDVASVKNGSECGLTFEDWNDFKEGDVVKYYERIEHKRYL</sequence>
<dbReference type="STRING" id="619300.G3AVK1"/>
<dbReference type="Pfam" id="PF00009">
    <property type="entry name" value="GTP_EFTU"/>
    <property type="match status" value="1"/>
</dbReference>
<dbReference type="Pfam" id="PF11987">
    <property type="entry name" value="IF-2"/>
    <property type="match status" value="1"/>
</dbReference>
<dbReference type="PROSITE" id="PS51722">
    <property type="entry name" value="G_TR_2"/>
    <property type="match status" value="1"/>
</dbReference>
<dbReference type="eggNOG" id="KOG1145">
    <property type="taxonomic scope" value="Eukaryota"/>
</dbReference>
<dbReference type="InterPro" id="IPR036925">
    <property type="entry name" value="TIF_IF2_dom3_sf"/>
</dbReference>
<evidence type="ECO:0000256" key="6">
    <source>
        <dbReference type="ARBA" id="ARBA00022946"/>
    </source>
</evidence>
<dbReference type="GO" id="GO:0005739">
    <property type="term" value="C:mitochondrion"/>
    <property type="evidence" value="ECO:0007669"/>
    <property type="project" value="UniProtKB-SubCell"/>
</dbReference>
<gene>
    <name evidence="14" type="ORF">SPAPADRAFT_57446</name>
</gene>
<dbReference type="InterPro" id="IPR006847">
    <property type="entry name" value="IF2_N"/>
</dbReference>
<dbReference type="FunCoup" id="G3AVK1">
    <property type="interactions" value="500"/>
</dbReference>
<dbReference type="GeneID" id="18872120"/>
<dbReference type="InterPro" id="IPR023115">
    <property type="entry name" value="TIF_IF2_dom3"/>
</dbReference>
<dbReference type="Gene3D" id="2.40.30.10">
    <property type="entry name" value="Translation factors"/>
    <property type="match status" value="2"/>
</dbReference>
<dbReference type="OrthoDB" id="361630at2759"/>
<dbReference type="GO" id="GO:0005525">
    <property type="term" value="F:GTP binding"/>
    <property type="evidence" value="ECO:0007669"/>
    <property type="project" value="UniProtKB-KW"/>
</dbReference>
<dbReference type="InParanoid" id="G3AVK1"/>
<protein>
    <recommendedName>
        <fullName evidence="10">Translation initiation factor IF-2, mitochondrial</fullName>
    </recommendedName>
</protein>
<dbReference type="InterPro" id="IPR015760">
    <property type="entry name" value="TIF_IF2"/>
</dbReference>
<feature type="region of interest" description="Disordered" evidence="12">
    <location>
        <begin position="34"/>
        <end position="136"/>
    </location>
</feature>
<dbReference type="GO" id="GO:0003924">
    <property type="term" value="F:GTPase activity"/>
    <property type="evidence" value="ECO:0007669"/>
    <property type="project" value="EnsemblFungi"/>
</dbReference>
<keyword evidence="4" id="KW-0547">Nucleotide-binding</keyword>
<dbReference type="InterPro" id="IPR044145">
    <property type="entry name" value="IF2_II"/>
</dbReference>
<keyword evidence="7" id="KW-0496">Mitochondrion</keyword>
<evidence type="ECO:0000256" key="12">
    <source>
        <dbReference type="SAM" id="MobiDB-lite"/>
    </source>
</evidence>
<reference evidence="14 15" key="1">
    <citation type="journal article" date="2011" name="Proc. Natl. Acad. Sci. U.S.A.">
        <title>Comparative genomics of xylose-fermenting fungi for enhanced biofuel production.</title>
        <authorList>
            <person name="Wohlbach D.J."/>
            <person name="Kuo A."/>
            <person name="Sato T.K."/>
            <person name="Potts K.M."/>
            <person name="Salamov A.A."/>
            <person name="LaButti K.M."/>
            <person name="Sun H."/>
            <person name="Clum A."/>
            <person name="Pangilinan J.L."/>
            <person name="Lindquist E.A."/>
            <person name="Lucas S."/>
            <person name="Lapidus A."/>
            <person name="Jin M."/>
            <person name="Gunawan C."/>
            <person name="Balan V."/>
            <person name="Dale B.E."/>
            <person name="Jeffries T.W."/>
            <person name="Zinkel R."/>
            <person name="Barry K.W."/>
            <person name="Grigoriev I.V."/>
            <person name="Gasch A.P."/>
        </authorList>
    </citation>
    <scope>NUCLEOTIDE SEQUENCE [LARGE SCALE GENOMIC DNA]</scope>
    <source>
        <strain evidence="15">NRRL Y-27907 / 11-Y1</strain>
    </source>
</reference>
<feature type="coiled-coil region" evidence="11">
    <location>
        <begin position="490"/>
        <end position="524"/>
    </location>
</feature>
<organism evidence="15">
    <name type="scientific">Spathaspora passalidarum (strain NRRL Y-27907 / 11-Y1)</name>
    <dbReference type="NCBI Taxonomy" id="619300"/>
    <lineage>
        <taxon>Eukaryota</taxon>
        <taxon>Fungi</taxon>
        <taxon>Dikarya</taxon>
        <taxon>Ascomycota</taxon>
        <taxon>Saccharomycotina</taxon>
        <taxon>Pichiomycetes</taxon>
        <taxon>Debaryomycetaceae</taxon>
        <taxon>Spathaspora</taxon>
    </lineage>
</organism>
<proteinExistence type="inferred from homology"/>
<evidence type="ECO:0000259" key="13">
    <source>
        <dbReference type="PROSITE" id="PS51722"/>
    </source>
</evidence>
<keyword evidence="8" id="KW-0342">GTP-binding</keyword>
<dbReference type="SUPFAM" id="SSF52156">
    <property type="entry name" value="Initiation factor IF2/eIF5b, domain 3"/>
    <property type="match status" value="1"/>
</dbReference>
<evidence type="ECO:0000256" key="8">
    <source>
        <dbReference type="ARBA" id="ARBA00023134"/>
    </source>
</evidence>
<dbReference type="GO" id="GO:0000049">
    <property type="term" value="F:tRNA binding"/>
    <property type="evidence" value="ECO:0007669"/>
    <property type="project" value="EnsemblFungi"/>
</dbReference>
<evidence type="ECO:0000256" key="1">
    <source>
        <dbReference type="ARBA" id="ARBA00004173"/>
    </source>
</evidence>
<dbReference type="NCBIfam" id="TIGR00231">
    <property type="entry name" value="small_GTP"/>
    <property type="match status" value="1"/>
</dbReference>
<keyword evidence="6" id="KW-0809">Transit peptide</keyword>
<dbReference type="CDD" id="cd01887">
    <property type="entry name" value="IF2_eIF5B"/>
    <property type="match status" value="1"/>
</dbReference>
<dbReference type="OMA" id="RKNPWMN"/>
<evidence type="ECO:0000256" key="9">
    <source>
        <dbReference type="ARBA" id="ARBA00025162"/>
    </source>
</evidence>
<evidence type="ECO:0000256" key="7">
    <source>
        <dbReference type="ARBA" id="ARBA00023128"/>
    </source>
</evidence>
<evidence type="ECO:0000256" key="5">
    <source>
        <dbReference type="ARBA" id="ARBA00022917"/>
    </source>
</evidence>
<evidence type="ECO:0000313" key="15">
    <source>
        <dbReference type="Proteomes" id="UP000000709"/>
    </source>
</evidence>
<feature type="compositionally biased region" description="Polar residues" evidence="12">
    <location>
        <begin position="48"/>
        <end position="63"/>
    </location>
</feature>
<dbReference type="GO" id="GO:0032543">
    <property type="term" value="P:mitochondrial translation"/>
    <property type="evidence" value="ECO:0007669"/>
    <property type="project" value="EnsemblFungi"/>
</dbReference>
<evidence type="ECO:0000256" key="11">
    <source>
        <dbReference type="SAM" id="Coils"/>
    </source>
</evidence>
<dbReference type="Gene3D" id="3.40.50.10050">
    <property type="entry name" value="Translation initiation factor IF- 2, domain 3"/>
    <property type="match status" value="1"/>
</dbReference>
<dbReference type="Pfam" id="PF22042">
    <property type="entry name" value="EF-G_D2"/>
    <property type="match status" value="1"/>
</dbReference>
<dbReference type="FunFam" id="2.40.30.10:FF:000126">
    <property type="entry name" value="Mitochondrial translation initiation factor"/>
    <property type="match status" value="1"/>
</dbReference>
<evidence type="ECO:0000313" key="14">
    <source>
        <dbReference type="EMBL" id="EGW29950.1"/>
    </source>
</evidence>
<dbReference type="RefSeq" id="XP_007377716.1">
    <property type="nucleotide sequence ID" value="XM_007377654.1"/>
</dbReference>
<dbReference type="InterPro" id="IPR027417">
    <property type="entry name" value="P-loop_NTPase"/>
</dbReference>
<dbReference type="InterPro" id="IPR000178">
    <property type="entry name" value="TF_IF2_bacterial-like"/>
</dbReference>
<dbReference type="HOGENOM" id="CLU_006301_5_2_1"/>
<dbReference type="Pfam" id="PF04760">
    <property type="entry name" value="IF2_N"/>
    <property type="match status" value="1"/>
</dbReference>
<dbReference type="SUPFAM" id="SSF52540">
    <property type="entry name" value="P-loop containing nucleoside triphosphate hydrolases"/>
    <property type="match status" value="1"/>
</dbReference>
<evidence type="ECO:0000256" key="4">
    <source>
        <dbReference type="ARBA" id="ARBA00022741"/>
    </source>
</evidence>
<dbReference type="PANTHER" id="PTHR43381:SF20">
    <property type="entry name" value="TRANSLATION INITIATION FACTOR IF-2, MITOCHONDRIAL"/>
    <property type="match status" value="1"/>
</dbReference>
<dbReference type="InterPro" id="IPR053905">
    <property type="entry name" value="EF-G-like_DII"/>
</dbReference>
<dbReference type="SUPFAM" id="SSF50447">
    <property type="entry name" value="Translation proteins"/>
    <property type="match status" value="2"/>
</dbReference>
<dbReference type="CDD" id="cd03702">
    <property type="entry name" value="IF2_mtIF2_II"/>
    <property type="match status" value="1"/>
</dbReference>
<dbReference type="KEGG" id="spaa:SPAPADRAFT_57446"/>
<dbReference type="InterPro" id="IPR000795">
    <property type="entry name" value="T_Tr_GTP-bd_dom"/>
</dbReference>
<dbReference type="HAMAP" id="MF_00100_B">
    <property type="entry name" value="IF_2_B"/>
    <property type="match status" value="1"/>
</dbReference>
<comment type="similarity">
    <text evidence="2">Belongs to the TRAFAC class translation factor GTPase superfamily. Classic translation factor GTPase family. IF-2 subfamily.</text>
</comment>
<keyword evidence="5" id="KW-0648">Protein biosynthesis</keyword>
<dbReference type="EMBL" id="GL996506">
    <property type="protein sequence ID" value="EGW29950.1"/>
    <property type="molecule type" value="Genomic_DNA"/>
</dbReference>
<keyword evidence="11" id="KW-0175">Coiled coil</keyword>
<dbReference type="CDD" id="cd03692">
    <property type="entry name" value="mtIF2_IVc"/>
    <property type="match status" value="1"/>
</dbReference>
<dbReference type="InterPro" id="IPR005225">
    <property type="entry name" value="Small_GTP-bd"/>
</dbReference>
<evidence type="ECO:0000256" key="10">
    <source>
        <dbReference type="ARBA" id="ARBA00044200"/>
    </source>
</evidence>
<dbReference type="FunFam" id="2.40.30.10:FF:000008">
    <property type="entry name" value="Translation initiation factor IF-2"/>
    <property type="match status" value="1"/>
</dbReference>
<dbReference type="FunFam" id="3.40.50.10050:FF:000001">
    <property type="entry name" value="Translation initiation factor IF-2"/>
    <property type="match status" value="1"/>
</dbReference>